<dbReference type="EMBL" id="QAYG01000004">
    <property type="protein sequence ID" value="PTW60661.1"/>
    <property type="molecule type" value="Genomic_DNA"/>
</dbReference>
<feature type="signal peptide" evidence="1">
    <location>
        <begin position="1"/>
        <end position="27"/>
    </location>
</feature>
<evidence type="ECO:0000256" key="1">
    <source>
        <dbReference type="SAM" id="SignalP"/>
    </source>
</evidence>
<dbReference type="PROSITE" id="PS51257">
    <property type="entry name" value="PROKAR_LIPOPROTEIN"/>
    <property type="match status" value="1"/>
</dbReference>
<dbReference type="Proteomes" id="UP000244081">
    <property type="component" value="Unassembled WGS sequence"/>
</dbReference>
<evidence type="ECO:0000313" key="3">
    <source>
        <dbReference type="Proteomes" id="UP000244081"/>
    </source>
</evidence>
<gene>
    <name evidence="2" type="ORF">C8N35_104287</name>
</gene>
<organism evidence="2 3">
    <name type="scientific">Breoghania corrubedonensis</name>
    <dbReference type="NCBI Taxonomy" id="665038"/>
    <lineage>
        <taxon>Bacteria</taxon>
        <taxon>Pseudomonadati</taxon>
        <taxon>Pseudomonadota</taxon>
        <taxon>Alphaproteobacteria</taxon>
        <taxon>Hyphomicrobiales</taxon>
        <taxon>Stappiaceae</taxon>
        <taxon>Breoghania</taxon>
    </lineage>
</organism>
<feature type="chain" id="PRO_5015598709" evidence="1">
    <location>
        <begin position="28"/>
        <end position="77"/>
    </location>
</feature>
<proteinExistence type="predicted"/>
<comment type="caution">
    <text evidence="2">The sequence shown here is derived from an EMBL/GenBank/DDBJ whole genome shotgun (WGS) entry which is preliminary data.</text>
</comment>
<sequence length="77" mass="8556">MPRTRPRLRLLPPLLGLMLLAGCQTTATRTFETDVSEACGGALQPIRYSRNDTREIRRQIVGLNTAIESLCGDARNE</sequence>
<protein>
    <submittedName>
        <fullName evidence="2">Uncharacterized protein</fullName>
    </submittedName>
</protein>
<evidence type="ECO:0000313" key="2">
    <source>
        <dbReference type="EMBL" id="PTW60661.1"/>
    </source>
</evidence>
<keyword evidence="3" id="KW-1185">Reference proteome</keyword>
<accession>A0A2T5VAA0</accession>
<name>A0A2T5VAA0_9HYPH</name>
<keyword evidence="1" id="KW-0732">Signal</keyword>
<reference evidence="2 3" key="1">
    <citation type="submission" date="2018-04" db="EMBL/GenBank/DDBJ databases">
        <title>Genomic Encyclopedia of Archaeal and Bacterial Type Strains, Phase II (KMG-II): from individual species to whole genera.</title>
        <authorList>
            <person name="Goeker M."/>
        </authorList>
    </citation>
    <scope>NUCLEOTIDE SEQUENCE [LARGE SCALE GENOMIC DNA]</scope>
    <source>
        <strain evidence="2 3">DSM 23382</strain>
    </source>
</reference>
<dbReference type="AlphaFoldDB" id="A0A2T5VAA0"/>